<accession>A0A8D8S113</accession>
<dbReference type="Pfam" id="PF13873">
    <property type="entry name" value="Myb_DNA-bind_5"/>
    <property type="match status" value="1"/>
</dbReference>
<reference evidence="8" key="1">
    <citation type="submission" date="2021-05" db="EMBL/GenBank/DDBJ databases">
        <authorList>
            <person name="Alioto T."/>
            <person name="Alioto T."/>
            <person name="Gomez Garrido J."/>
        </authorList>
    </citation>
    <scope>NUCLEOTIDE SEQUENCE</scope>
</reference>
<evidence type="ECO:0000256" key="1">
    <source>
        <dbReference type="ARBA" id="ARBA00011764"/>
    </source>
</evidence>
<dbReference type="InterPro" id="IPR028002">
    <property type="entry name" value="Myb_DNA-bind_5"/>
</dbReference>
<keyword evidence="3" id="KW-0805">Transcription regulation</keyword>
<name>A0A8D8S113_9HEMI</name>
<evidence type="ECO:0000313" key="8">
    <source>
        <dbReference type="EMBL" id="CAG6661268.1"/>
    </source>
</evidence>
<proteinExistence type="predicted"/>
<keyword evidence="4" id="KW-0804">Transcription</keyword>
<feature type="coiled-coil region" evidence="6">
    <location>
        <begin position="264"/>
        <end position="300"/>
    </location>
</feature>
<dbReference type="EMBL" id="HBUF01199190">
    <property type="protein sequence ID" value="CAG6661268.1"/>
    <property type="molecule type" value="Transcribed_RNA"/>
</dbReference>
<organism evidence="8">
    <name type="scientific">Cacopsylla melanoneura</name>
    <dbReference type="NCBI Taxonomy" id="428564"/>
    <lineage>
        <taxon>Eukaryota</taxon>
        <taxon>Metazoa</taxon>
        <taxon>Ecdysozoa</taxon>
        <taxon>Arthropoda</taxon>
        <taxon>Hexapoda</taxon>
        <taxon>Insecta</taxon>
        <taxon>Pterygota</taxon>
        <taxon>Neoptera</taxon>
        <taxon>Paraneoptera</taxon>
        <taxon>Hemiptera</taxon>
        <taxon>Sternorrhyncha</taxon>
        <taxon>Psylloidea</taxon>
        <taxon>Psyllidae</taxon>
        <taxon>Psyllinae</taxon>
        <taxon>Cacopsylla</taxon>
    </lineage>
</organism>
<evidence type="ECO:0000256" key="6">
    <source>
        <dbReference type="SAM" id="Coils"/>
    </source>
</evidence>
<feature type="domain" description="Myb/SANT-like DNA-binding" evidence="7">
    <location>
        <begin position="3"/>
        <end position="78"/>
    </location>
</feature>
<dbReference type="PANTHER" id="PTHR21411">
    <property type="entry name" value="APONTIC"/>
    <property type="match status" value="1"/>
</dbReference>
<evidence type="ECO:0000256" key="3">
    <source>
        <dbReference type="ARBA" id="ARBA00023015"/>
    </source>
</evidence>
<protein>
    <recommendedName>
        <fullName evidence="2">Regulatory protein zeste</fullName>
    </recommendedName>
</protein>
<evidence type="ECO:0000256" key="2">
    <source>
        <dbReference type="ARBA" id="ARBA00016807"/>
    </source>
</evidence>
<keyword evidence="8" id="KW-0238">DNA-binding</keyword>
<dbReference type="AlphaFoldDB" id="A0A8D8S113"/>
<comment type="function">
    <text evidence="5">Involved in transvection phenomena (= synapsis-dependent gene expression), where the synaptic pairing of chromosomes carrying genes with which zeste interacts influences the expression of these genes. Zeste binds to DNA and stimulates transcription from a nearby promoter.</text>
</comment>
<dbReference type="EMBL" id="HBUF01570591">
    <property type="protein sequence ID" value="CAG6766358.1"/>
    <property type="molecule type" value="Transcribed_RNA"/>
</dbReference>
<evidence type="ECO:0000256" key="5">
    <source>
        <dbReference type="ARBA" id="ARBA00025466"/>
    </source>
</evidence>
<keyword evidence="6" id="KW-0175">Coiled coil</keyword>
<comment type="subunit">
    <text evidence="1">Self-associates forming complexes of several hundred monomers.</text>
</comment>
<dbReference type="PANTHER" id="PTHR21411:SF0">
    <property type="entry name" value="REGULATORY PROTEIN ZESTE"/>
    <property type="match status" value="1"/>
</dbReference>
<dbReference type="GO" id="GO:0003677">
    <property type="term" value="F:DNA binding"/>
    <property type="evidence" value="ECO:0007669"/>
    <property type="project" value="UniProtKB-KW"/>
</dbReference>
<evidence type="ECO:0000256" key="4">
    <source>
        <dbReference type="ARBA" id="ARBA00023163"/>
    </source>
</evidence>
<dbReference type="EMBL" id="HBUF01199189">
    <property type="protein sequence ID" value="CAG6661267.1"/>
    <property type="molecule type" value="Transcribed_RNA"/>
</dbReference>
<evidence type="ECO:0000259" key="7">
    <source>
        <dbReference type="Pfam" id="PF13873"/>
    </source>
</evidence>
<sequence>MEKRAFSLSETKVLLELIQKHKEKIENKSTDAMTSSEKKKAWEVLVIEYNSQGMSPRSSTTLQNKWKQLKKFSKKTVAAERRAYLQTGGGPAEKTPKFLPESLQQLVEGIMSSVSMKGNENSYDSNADFALYKECNNNSTSCVEEIVTWDDAMEGDKIDDHSNNSNLASFKPAMHKEPLSEVLQVLCEIDDVENLDQQTWTSYKPAMLKRPSSKPLQVAHGKPQRNFEQYRENLTTKQRVLQLQEEYYIKEQALQGVKKNYWAIKTKNEEAARLETIQKEERAEKRAKALYDKSMQKEDELIAQNKAKFEVEKALLKAKVNAHLEKK</sequence>